<evidence type="ECO:0000313" key="2">
    <source>
        <dbReference type="Proteomes" id="UP000268014"/>
    </source>
</evidence>
<sequence>ESALEAAKALLESSKDKTWQQLVGKKLDDIQGSPYCERVITKRSDYGFKPKLFQDKLSGSEVDKIITPGIVVLFYFLQFYRKCLTPPND</sequence>
<dbReference type="Proteomes" id="UP000268014">
    <property type="component" value="Unassembled WGS sequence"/>
</dbReference>
<protein>
    <submittedName>
        <fullName evidence="3">ABC transporter substrate-binding protein</fullName>
    </submittedName>
</protein>
<dbReference type="WBParaSite" id="HPLM_0002172401-mRNA-1">
    <property type="protein sequence ID" value="HPLM_0002172401-mRNA-1"/>
    <property type="gene ID" value="HPLM_0002172401"/>
</dbReference>
<evidence type="ECO:0000313" key="1">
    <source>
        <dbReference type="EMBL" id="VDO91740.1"/>
    </source>
</evidence>
<evidence type="ECO:0000313" key="3">
    <source>
        <dbReference type="WBParaSite" id="HPLM_0002172401-mRNA-1"/>
    </source>
</evidence>
<dbReference type="AlphaFoldDB" id="A0A0N4XBH9"/>
<dbReference type="EMBL" id="UZAF01023939">
    <property type="protein sequence ID" value="VDO91740.1"/>
    <property type="molecule type" value="Genomic_DNA"/>
</dbReference>
<reference evidence="3" key="1">
    <citation type="submission" date="2017-02" db="UniProtKB">
        <authorList>
            <consortium name="WormBaseParasite"/>
        </authorList>
    </citation>
    <scope>IDENTIFICATION</scope>
</reference>
<keyword evidence="2" id="KW-1185">Reference proteome</keyword>
<reference evidence="1 2" key="2">
    <citation type="submission" date="2018-11" db="EMBL/GenBank/DDBJ databases">
        <authorList>
            <consortium name="Pathogen Informatics"/>
        </authorList>
    </citation>
    <scope>NUCLEOTIDE SEQUENCE [LARGE SCALE GENOMIC DNA]</scope>
    <source>
        <strain evidence="1 2">MHpl1</strain>
    </source>
</reference>
<name>A0A0N4XBH9_HAEPC</name>
<organism evidence="3">
    <name type="scientific">Haemonchus placei</name>
    <name type="common">Barber's pole worm</name>
    <dbReference type="NCBI Taxonomy" id="6290"/>
    <lineage>
        <taxon>Eukaryota</taxon>
        <taxon>Metazoa</taxon>
        <taxon>Ecdysozoa</taxon>
        <taxon>Nematoda</taxon>
        <taxon>Chromadorea</taxon>
        <taxon>Rhabditida</taxon>
        <taxon>Rhabditina</taxon>
        <taxon>Rhabditomorpha</taxon>
        <taxon>Strongyloidea</taxon>
        <taxon>Trichostrongylidae</taxon>
        <taxon>Haemonchus</taxon>
    </lineage>
</organism>
<accession>A0A0N4XBH9</accession>
<proteinExistence type="predicted"/>
<gene>
    <name evidence="1" type="ORF">HPLM_LOCUS21713</name>
</gene>